<sequence>MKTILVLGVGIAAVPVIHQTMKTTVLKSKDLKMVVVNPTDYFLWPIAMPRLVVPGQLPDSKVIYELPPAFKDYPADKFEFVRGRAAALDAQSNVASIALNSAGTREIAYDVLIIATGSSAKENMPWKMLDTSAQTFDRIHSIQQKVKSSETIVVVGGGATGIETAGELGFEYAKNGTKDVYFIHSGALPLGDHIKDSVRKQARDELEKLNVKIISNTTVTSTTPSGDNVVLQLTAADGTTKSLTTGAYLPTMGMVPNTSFLPSSMLDTYGFVKQTTTLQAEGHKNIFVIGDAGSLEGNMALAADAQANHLIKTLPAFLKGETVAEYKKSDKVMMSVTVGRARGTGQVGSFKIFSFLVWYLKGRFLGTDYVANLVAGKRSILTKFD</sequence>
<dbReference type="PANTHER" id="PTHR43735">
    <property type="entry name" value="APOPTOSIS-INDUCING FACTOR 1"/>
    <property type="match status" value="1"/>
</dbReference>
<proteinExistence type="inferred from homology"/>
<gene>
    <name evidence="6" type="ORF">VHEMI10025</name>
</gene>
<accession>A0A0A1TBP2</accession>
<protein>
    <recommendedName>
        <fullName evidence="5">FAD/NAD(P)-binding domain-containing protein</fullName>
    </recommendedName>
</protein>
<reference evidence="6 7" key="1">
    <citation type="journal article" date="2015" name="Genome Announc.">
        <title>Draft Genome Sequence and Gene Annotation of the Entomopathogenic Fungus Verticillium hemipterigenum.</title>
        <authorList>
            <person name="Horn F."/>
            <person name="Habel A."/>
            <person name="Scharf D.H."/>
            <person name="Dworschak J."/>
            <person name="Brakhage A.A."/>
            <person name="Guthke R."/>
            <person name="Hertweck C."/>
            <person name="Linde J."/>
        </authorList>
    </citation>
    <scope>NUCLEOTIDE SEQUENCE [LARGE SCALE GENOMIC DNA]</scope>
</reference>
<evidence type="ECO:0000259" key="5">
    <source>
        <dbReference type="Pfam" id="PF07992"/>
    </source>
</evidence>
<dbReference type="GO" id="GO:0050660">
    <property type="term" value="F:flavin adenine dinucleotide binding"/>
    <property type="evidence" value="ECO:0007669"/>
    <property type="project" value="TreeGrafter"/>
</dbReference>
<dbReference type="OrthoDB" id="202203at2759"/>
<dbReference type="PRINTS" id="PR00368">
    <property type="entry name" value="FADPNR"/>
</dbReference>
<dbReference type="PRINTS" id="PR00469">
    <property type="entry name" value="PNDRDTASEII"/>
</dbReference>
<dbReference type="Gene3D" id="3.50.50.100">
    <property type="match status" value="1"/>
</dbReference>
<keyword evidence="3" id="KW-0274">FAD</keyword>
<dbReference type="EMBL" id="CDHN01000007">
    <property type="protein sequence ID" value="CEJ94501.1"/>
    <property type="molecule type" value="Genomic_DNA"/>
</dbReference>
<dbReference type="STRING" id="1531966.A0A0A1TBP2"/>
<dbReference type="HOGENOM" id="CLU_019845_6_2_1"/>
<dbReference type="SUPFAM" id="SSF51905">
    <property type="entry name" value="FAD/NAD(P)-binding domain"/>
    <property type="match status" value="1"/>
</dbReference>
<evidence type="ECO:0000256" key="2">
    <source>
        <dbReference type="ARBA" id="ARBA00022630"/>
    </source>
</evidence>
<evidence type="ECO:0000256" key="1">
    <source>
        <dbReference type="ARBA" id="ARBA00006442"/>
    </source>
</evidence>
<dbReference type="GO" id="GO:0005737">
    <property type="term" value="C:cytoplasm"/>
    <property type="evidence" value="ECO:0007669"/>
    <property type="project" value="TreeGrafter"/>
</dbReference>
<dbReference type="Pfam" id="PF07992">
    <property type="entry name" value="Pyr_redox_2"/>
    <property type="match status" value="1"/>
</dbReference>
<evidence type="ECO:0000256" key="4">
    <source>
        <dbReference type="ARBA" id="ARBA00023002"/>
    </source>
</evidence>
<dbReference type="PANTHER" id="PTHR43735:SF3">
    <property type="entry name" value="FERROPTOSIS SUPPRESSOR PROTEIN 1"/>
    <property type="match status" value="1"/>
</dbReference>
<comment type="similarity">
    <text evidence="1">Belongs to the FAD-dependent oxidoreductase family.</text>
</comment>
<dbReference type="AlphaFoldDB" id="A0A0A1TBP2"/>
<keyword evidence="2" id="KW-0285">Flavoprotein</keyword>
<evidence type="ECO:0000256" key="3">
    <source>
        <dbReference type="ARBA" id="ARBA00022827"/>
    </source>
</evidence>
<name>A0A0A1TBP2_9HYPO</name>
<organism evidence="6 7">
    <name type="scientific">[Torrubiella] hemipterigena</name>
    <dbReference type="NCBI Taxonomy" id="1531966"/>
    <lineage>
        <taxon>Eukaryota</taxon>
        <taxon>Fungi</taxon>
        <taxon>Dikarya</taxon>
        <taxon>Ascomycota</taxon>
        <taxon>Pezizomycotina</taxon>
        <taxon>Sordariomycetes</taxon>
        <taxon>Hypocreomycetidae</taxon>
        <taxon>Hypocreales</taxon>
        <taxon>Clavicipitaceae</taxon>
        <taxon>Clavicipitaceae incertae sedis</taxon>
        <taxon>'Torrubiella' clade</taxon>
    </lineage>
</organism>
<evidence type="ECO:0000313" key="6">
    <source>
        <dbReference type="EMBL" id="CEJ94501.1"/>
    </source>
</evidence>
<dbReference type="InterPro" id="IPR023753">
    <property type="entry name" value="FAD/NAD-binding_dom"/>
</dbReference>
<dbReference type="Proteomes" id="UP000039046">
    <property type="component" value="Unassembled WGS sequence"/>
</dbReference>
<dbReference type="InterPro" id="IPR036188">
    <property type="entry name" value="FAD/NAD-bd_sf"/>
</dbReference>
<dbReference type="GO" id="GO:0004174">
    <property type="term" value="F:electron-transferring-flavoprotein dehydrogenase activity"/>
    <property type="evidence" value="ECO:0007669"/>
    <property type="project" value="TreeGrafter"/>
</dbReference>
<evidence type="ECO:0000313" key="7">
    <source>
        <dbReference type="Proteomes" id="UP000039046"/>
    </source>
</evidence>
<feature type="domain" description="FAD/NAD(P)-binding" evidence="5">
    <location>
        <begin position="3"/>
        <end position="306"/>
    </location>
</feature>
<keyword evidence="4" id="KW-0560">Oxidoreductase</keyword>
<keyword evidence="7" id="KW-1185">Reference proteome</keyword>